<dbReference type="PANTHER" id="PTHR43364:SF4">
    <property type="entry name" value="NAD(P)-LINKED OXIDOREDUCTASE SUPERFAMILY PROTEIN"/>
    <property type="match status" value="1"/>
</dbReference>
<accession>A0A0D6ESV5</accession>
<dbReference type="InterPro" id="IPR050523">
    <property type="entry name" value="AKR_Detox_Biosynth"/>
</dbReference>
<dbReference type="PANTHER" id="PTHR43364">
    <property type="entry name" value="NADH-SPECIFIC METHYLGLYOXAL REDUCTASE-RELATED"/>
    <property type="match status" value="1"/>
</dbReference>
<dbReference type="AlphaFoldDB" id="A0A0D6ESV5"/>
<sequence>MASSRIAVTFGAMTFGGEGKAMSRVHDLETCGKQVPFTSASLRRSLTDPSLQKDARCLPKSRSYRSRHCCNVWRGNVGGVLGRGGLCSLLTRQSVADPTPLQLEWKKRGLVMDTKLYPGPFKGEKISHSRADLRKYLELQLKNLQTDSVDMWYLHAPDRSVPYEETLAGVDELYKEGKFKRFGLSNYAAWEVAEIVGICEKNGWIKPTAYQQRCIEPELIPCVRKFGLSLYVFNPLGGGLFTGHFKRDTADIEKGSRFDPSTKQGKAYRARYWNDSYFEALELIKPLADKHGLTMPEIALRWITHHSELDPKANDNILIGASSVAHLESNLVDLEKGPLPEEGVSFALCSFSGLAVVDLA</sequence>
<dbReference type="InterPro" id="IPR036812">
    <property type="entry name" value="NAD(P)_OxRdtase_dom_sf"/>
</dbReference>
<protein>
    <submittedName>
        <fullName evidence="3">SPOSA6832_04786-mRNA-1:cds</fullName>
    </submittedName>
</protein>
<dbReference type="CDD" id="cd19075">
    <property type="entry name" value="AKR_AKR7A1-5"/>
    <property type="match status" value="1"/>
</dbReference>
<name>A0A0D6ESV5_SPOSA</name>
<dbReference type="SUPFAM" id="SSF51430">
    <property type="entry name" value="NAD(P)-linked oxidoreductase"/>
    <property type="match status" value="1"/>
</dbReference>
<evidence type="ECO:0000313" key="3">
    <source>
        <dbReference type="EMBL" id="CEQ42918.1"/>
    </source>
</evidence>
<evidence type="ECO:0000313" key="4">
    <source>
        <dbReference type="Proteomes" id="UP000243876"/>
    </source>
</evidence>
<evidence type="ECO:0000256" key="1">
    <source>
        <dbReference type="ARBA" id="ARBA00023002"/>
    </source>
</evidence>
<keyword evidence="1" id="KW-0560">Oxidoreductase</keyword>
<reference evidence="4" key="1">
    <citation type="submission" date="2015-02" db="EMBL/GenBank/DDBJ databases">
        <authorList>
            <person name="Gon?alves P."/>
        </authorList>
    </citation>
    <scope>NUCLEOTIDE SEQUENCE [LARGE SCALE GENOMIC DNA]</scope>
</reference>
<gene>
    <name evidence="3" type="primary">SPOSA6832_04786</name>
</gene>
<keyword evidence="4" id="KW-1185">Reference proteome</keyword>
<dbReference type="InterPro" id="IPR023210">
    <property type="entry name" value="NADP_OxRdtase_dom"/>
</dbReference>
<dbReference type="GO" id="GO:0016491">
    <property type="term" value="F:oxidoreductase activity"/>
    <property type="evidence" value="ECO:0007669"/>
    <property type="project" value="UniProtKB-KW"/>
</dbReference>
<dbReference type="OrthoDB" id="2310150at2759"/>
<dbReference type="PRINTS" id="PR00069">
    <property type="entry name" value="ALDKETRDTASE"/>
</dbReference>
<dbReference type="Pfam" id="PF00248">
    <property type="entry name" value="Aldo_ket_red"/>
    <property type="match status" value="1"/>
</dbReference>
<dbReference type="InterPro" id="IPR020471">
    <property type="entry name" value="AKR"/>
</dbReference>
<organism evidence="3 4">
    <name type="scientific">Sporidiobolus salmonicolor</name>
    <name type="common">Yeast-like fungus</name>
    <name type="synonym">Sporobolomyces salmonicolor</name>
    <dbReference type="NCBI Taxonomy" id="5005"/>
    <lineage>
        <taxon>Eukaryota</taxon>
        <taxon>Fungi</taxon>
        <taxon>Dikarya</taxon>
        <taxon>Basidiomycota</taxon>
        <taxon>Pucciniomycotina</taxon>
        <taxon>Microbotryomycetes</taxon>
        <taxon>Sporidiobolales</taxon>
        <taxon>Sporidiobolaceae</taxon>
        <taxon>Sporobolomyces</taxon>
    </lineage>
</organism>
<feature type="domain" description="NADP-dependent oxidoreductase" evidence="2">
    <location>
        <begin position="107"/>
        <end position="343"/>
    </location>
</feature>
<dbReference type="EMBL" id="CENE01000040">
    <property type="protein sequence ID" value="CEQ42918.1"/>
    <property type="molecule type" value="Genomic_DNA"/>
</dbReference>
<dbReference type="Proteomes" id="UP000243876">
    <property type="component" value="Unassembled WGS sequence"/>
</dbReference>
<proteinExistence type="predicted"/>
<evidence type="ECO:0000259" key="2">
    <source>
        <dbReference type="Pfam" id="PF00248"/>
    </source>
</evidence>
<dbReference type="Gene3D" id="3.20.20.100">
    <property type="entry name" value="NADP-dependent oxidoreductase domain"/>
    <property type="match status" value="1"/>
</dbReference>